<comment type="similarity">
    <text evidence="3">Belongs to the TO family.</text>
</comment>
<dbReference type="SMART" id="SM00700">
    <property type="entry name" value="JHBP"/>
    <property type="match status" value="1"/>
</dbReference>
<dbReference type="Gene3D" id="3.15.10.30">
    <property type="entry name" value="Haemolymph juvenile hormone binding protein"/>
    <property type="match status" value="2"/>
</dbReference>
<evidence type="ECO:0000256" key="3">
    <source>
        <dbReference type="ARBA" id="ARBA00060902"/>
    </source>
</evidence>
<evidence type="ECO:0000256" key="2">
    <source>
        <dbReference type="ARBA" id="ARBA00023108"/>
    </source>
</evidence>
<dbReference type="InterPro" id="IPR038606">
    <property type="entry name" value="To_sf"/>
</dbReference>
<proteinExistence type="inferred from homology"/>
<keyword evidence="1" id="KW-0732">Signal</keyword>
<name>A0A8J6HLQ9_TENMO</name>
<dbReference type="Proteomes" id="UP000719412">
    <property type="component" value="Unassembled WGS sequence"/>
</dbReference>
<dbReference type="FunFam" id="3.15.10.30:FF:000001">
    <property type="entry name" value="Takeout-like protein 1"/>
    <property type="match status" value="1"/>
</dbReference>
<evidence type="ECO:0000256" key="1">
    <source>
        <dbReference type="ARBA" id="ARBA00022729"/>
    </source>
</evidence>
<reference evidence="4" key="2">
    <citation type="submission" date="2021-08" db="EMBL/GenBank/DDBJ databases">
        <authorList>
            <person name="Eriksson T."/>
        </authorList>
    </citation>
    <scope>NUCLEOTIDE SEQUENCE</scope>
    <source>
        <strain evidence="4">Stoneville</strain>
        <tissue evidence="4">Whole head</tissue>
    </source>
</reference>
<comment type="caution">
    <text evidence="4">The sequence shown here is derived from an EMBL/GenBank/DDBJ whole genome shotgun (WGS) entry which is preliminary data.</text>
</comment>
<keyword evidence="2" id="KW-0090">Biological rhythms</keyword>
<dbReference type="Pfam" id="PF06585">
    <property type="entry name" value="JHBP"/>
    <property type="match status" value="1"/>
</dbReference>
<reference evidence="4" key="1">
    <citation type="journal article" date="2020" name="J Insects Food Feed">
        <title>The yellow mealworm (Tenebrio molitor) genome: a resource for the emerging insects as food and feed industry.</title>
        <authorList>
            <person name="Eriksson T."/>
            <person name="Andere A."/>
            <person name="Kelstrup H."/>
            <person name="Emery V."/>
            <person name="Picard C."/>
        </authorList>
    </citation>
    <scope>NUCLEOTIDE SEQUENCE</scope>
    <source>
        <strain evidence="4">Stoneville</strain>
        <tissue evidence="4">Whole head</tissue>
    </source>
</reference>
<dbReference type="PANTHER" id="PTHR11008:SF32">
    <property type="entry name" value="CIRCADIAN CLOCK-CONTROLLED PROTEIN DAYWAKE-RELATED"/>
    <property type="match status" value="1"/>
</dbReference>
<sequence length="362" mass="41928">MSINANGNRDPFVAVNSKNSLTFKYEEYVKKGQKHIKVVESKFSWTPERLVFKLENLFGGDKAIDDNINQVFNDNWKELNDDVAPNFKRCNRKQPDFKECFFKAVEHAVSQMTVSMKEVGLPKLDPMSIPSMSIAAGTSAAAFEQNYENITLSGFTKNNCSKIEIDFDEKTMHLDCGSDLIVMNFDYEFIGNILLLPIRSKGPGKVDIIKPKNVLTLKFEEYEKKGKQYIRITDHKFLWTPQELVFNLENLFGDNEALNKNLNDVFNENWKALYDDSDQWDDVFDKYLRHLRGRYRKAPPGIPVWVIGTSFAETTRVPFLRVYPTVPGNPTFVVKAVLECSRAECRRRFLRWTDLDVVLWTR</sequence>
<organism evidence="4 5">
    <name type="scientific">Tenebrio molitor</name>
    <name type="common">Yellow mealworm beetle</name>
    <dbReference type="NCBI Taxonomy" id="7067"/>
    <lineage>
        <taxon>Eukaryota</taxon>
        <taxon>Metazoa</taxon>
        <taxon>Ecdysozoa</taxon>
        <taxon>Arthropoda</taxon>
        <taxon>Hexapoda</taxon>
        <taxon>Insecta</taxon>
        <taxon>Pterygota</taxon>
        <taxon>Neoptera</taxon>
        <taxon>Endopterygota</taxon>
        <taxon>Coleoptera</taxon>
        <taxon>Polyphaga</taxon>
        <taxon>Cucujiformia</taxon>
        <taxon>Tenebrionidae</taxon>
        <taxon>Tenebrio</taxon>
    </lineage>
</organism>
<gene>
    <name evidence="4" type="ORF">GEV33_006480</name>
</gene>
<dbReference type="GO" id="GO:0005615">
    <property type="term" value="C:extracellular space"/>
    <property type="evidence" value="ECO:0007669"/>
    <property type="project" value="TreeGrafter"/>
</dbReference>
<dbReference type="PANTHER" id="PTHR11008">
    <property type="entry name" value="PROTEIN TAKEOUT-LIKE PROTEIN"/>
    <property type="match status" value="1"/>
</dbReference>
<accession>A0A8J6HLQ9</accession>
<dbReference type="GO" id="GO:0007623">
    <property type="term" value="P:circadian rhythm"/>
    <property type="evidence" value="ECO:0007669"/>
    <property type="project" value="UniProtKB-ARBA"/>
</dbReference>
<protein>
    <submittedName>
        <fullName evidence="4">Uncharacterized protein</fullName>
    </submittedName>
</protein>
<dbReference type="AlphaFoldDB" id="A0A8J6HLQ9"/>
<dbReference type="EMBL" id="JABDTM020021743">
    <property type="protein sequence ID" value="KAH0816311.1"/>
    <property type="molecule type" value="Genomic_DNA"/>
</dbReference>
<evidence type="ECO:0000313" key="4">
    <source>
        <dbReference type="EMBL" id="KAH0816311.1"/>
    </source>
</evidence>
<dbReference type="InterPro" id="IPR010562">
    <property type="entry name" value="Haemolymph_juvenile_hormone-bd"/>
</dbReference>
<keyword evidence="5" id="KW-1185">Reference proteome</keyword>
<evidence type="ECO:0000313" key="5">
    <source>
        <dbReference type="Proteomes" id="UP000719412"/>
    </source>
</evidence>